<feature type="transmembrane region" description="Helical" evidence="16">
    <location>
        <begin position="220"/>
        <end position="238"/>
    </location>
</feature>
<keyword evidence="7 15" id="KW-0808">Transferase</keyword>
<feature type="transmembrane region" description="Helical" evidence="16">
    <location>
        <begin position="164"/>
        <end position="183"/>
    </location>
</feature>
<dbReference type="AlphaFoldDB" id="A0A377J3L8"/>
<dbReference type="NCBIfam" id="TIGR00473">
    <property type="entry name" value="pssA"/>
    <property type="match status" value="1"/>
</dbReference>
<evidence type="ECO:0000256" key="10">
    <source>
        <dbReference type="ARBA" id="ARBA00023098"/>
    </source>
</evidence>
<sequence>MNINPLYALPNFFTAGSIFFGIVSIMLASNSLFEQAAWLIVASMIFDGLDGRVARLTNTQSKFGVEFDSLADIVAFGVAPAMLVYYYLPTTGANYGLEGIYGLYRVFVCALFVIFGAIRLARFNITTSNTEPNTFIGLPIPSAAVIVVLWILVDLRYNLLAPHYGYVLLVIAFVVSILMVSNIRYPSFKKITWNLKVFVIMLIAIAAIISSKFYVEVLCALMSAYVLYGIIRWCFLLGKMMIKRV</sequence>
<dbReference type="InterPro" id="IPR000462">
    <property type="entry name" value="CDP-OH_P_trans"/>
</dbReference>
<evidence type="ECO:0000256" key="12">
    <source>
        <dbReference type="ARBA" id="ARBA00023209"/>
    </source>
</evidence>
<dbReference type="Gene3D" id="1.20.120.1760">
    <property type="match status" value="1"/>
</dbReference>
<evidence type="ECO:0000256" key="9">
    <source>
        <dbReference type="ARBA" id="ARBA00022989"/>
    </source>
</evidence>
<feature type="transmembrane region" description="Helical" evidence="16">
    <location>
        <begin position="100"/>
        <end position="121"/>
    </location>
</feature>
<keyword evidence="8 16" id="KW-0812">Transmembrane</keyword>
<proteinExistence type="inferred from homology"/>
<name>A0A377J3L8_9HELI</name>
<accession>A0A377J3L8</accession>
<dbReference type="PANTHER" id="PTHR14269:SF61">
    <property type="entry name" value="CDP-DIACYLGLYCEROL--SERINE O-PHOSPHATIDYLTRANSFERASE"/>
    <property type="match status" value="1"/>
</dbReference>
<dbReference type="PANTHER" id="PTHR14269">
    <property type="entry name" value="CDP-DIACYLGLYCEROL--GLYCEROL-3-PHOSPHATE 3-PHOSPHATIDYLTRANSFERASE-RELATED"/>
    <property type="match status" value="1"/>
</dbReference>
<evidence type="ECO:0000256" key="1">
    <source>
        <dbReference type="ARBA" id="ARBA00000287"/>
    </source>
</evidence>
<feature type="transmembrane region" description="Helical" evidence="16">
    <location>
        <begin position="133"/>
        <end position="152"/>
    </location>
</feature>
<dbReference type="GO" id="GO:0012505">
    <property type="term" value="C:endomembrane system"/>
    <property type="evidence" value="ECO:0007669"/>
    <property type="project" value="UniProtKB-SubCell"/>
</dbReference>
<evidence type="ECO:0000313" key="17">
    <source>
        <dbReference type="EMBL" id="STO97040.1"/>
    </source>
</evidence>
<evidence type="ECO:0000256" key="8">
    <source>
        <dbReference type="ARBA" id="ARBA00022692"/>
    </source>
</evidence>
<keyword evidence="6" id="KW-0444">Lipid biosynthesis</keyword>
<evidence type="ECO:0000256" key="15">
    <source>
        <dbReference type="RuleBase" id="RU003750"/>
    </source>
</evidence>
<dbReference type="PROSITE" id="PS00379">
    <property type="entry name" value="CDP_ALCOHOL_P_TRANSF"/>
    <property type="match status" value="1"/>
</dbReference>
<keyword evidence="11 16" id="KW-0472">Membrane</keyword>
<evidence type="ECO:0000256" key="11">
    <source>
        <dbReference type="ARBA" id="ARBA00023136"/>
    </source>
</evidence>
<dbReference type="InterPro" id="IPR048254">
    <property type="entry name" value="CDP_ALCOHOL_P_TRANSF_CS"/>
</dbReference>
<evidence type="ECO:0000256" key="3">
    <source>
        <dbReference type="ARBA" id="ARBA00010441"/>
    </source>
</evidence>
<dbReference type="GO" id="GO:0016020">
    <property type="term" value="C:membrane"/>
    <property type="evidence" value="ECO:0007669"/>
    <property type="project" value="InterPro"/>
</dbReference>
<evidence type="ECO:0000256" key="4">
    <source>
        <dbReference type="ARBA" id="ARBA00013174"/>
    </source>
</evidence>
<comment type="similarity">
    <text evidence="3 15">Belongs to the CDP-alcohol phosphatidyltransferase class-I family.</text>
</comment>
<evidence type="ECO:0000256" key="7">
    <source>
        <dbReference type="ARBA" id="ARBA00022679"/>
    </source>
</evidence>
<feature type="transmembrane region" description="Helical" evidence="16">
    <location>
        <begin position="70"/>
        <end position="88"/>
    </location>
</feature>
<evidence type="ECO:0000256" key="2">
    <source>
        <dbReference type="ARBA" id="ARBA00004127"/>
    </source>
</evidence>
<feature type="transmembrane region" description="Helical" evidence="16">
    <location>
        <begin position="32"/>
        <end position="49"/>
    </location>
</feature>
<feature type="transmembrane region" description="Helical" evidence="16">
    <location>
        <begin position="195"/>
        <end position="214"/>
    </location>
</feature>
<evidence type="ECO:0000256" key="16">
    <source>
        <dbReference type="SAM" id="Phobius"/>
    </source>
</evidence>
<dbReference type="OrthoDB" id="9777147at2"/>
<evidence type="ECO:0000256" key="5">
    <source>
        <dbReference type="ARBA" id="ARBA00017171"/>
    </source>
</evidence>
<comment type="subcellular location">
    <subcellularLocation>
        <location evidence="2">Endomembrane system</location>
        <topology evidence="2">Multi-pass membrane protein</topology>
    </subcellularLocation>
</comment>
<evidence type="ECO:0000256" key="6">
    <source>
        <dbReference type="ARBA" id="ARBA00022516"/>
    </source>
</evidence>
<dbReference type="EC" id="2.7.8.8" evidence="4"/>
<dbReference type="Pfam" id="PF01066">
    <property type="entry name" value="CDP-OH_P_transf"/>
    <property type="match status" value="1"/>
</dbReference>
<reference evidence="17 18" key="1">
    <citation type="submission" date="2018-06" db="EMBL/GenBank/DDBJ databases">
        <authorList>
            <consortium name="Pathogen Informatics"/>
            <person name="Doyle S."/>
        </authorList>
    </citation>
    <scope>NUCLEOTIDE SEQUENCE [LARGE SCALE GENOMIC DNA]</scope>
    <source>
        <strain evidence="17 18">NCTC12410</strain>
    </source>
</reference>
<dbReference type="InterPro" id="IPR004533">
    <property type="entry name" value="CDP-diaglyc--ser_O-PTrfase"/>
</dbReference>
<dbReference type="GO" id="GO:0003882">
    <property type="term" value="F:CDP-diacylglycerol-serine O-phosphatidyltransferase activity"/>
    <property type="evidence" value="ECO:0007669"/>
    <property type="project" value="UniProtKB-EC"/>
</dbReference>
<dbReference type="InterPro" id="IPR050324">
    <property type="entry name" value="CDP-alcohol_PTase-I"/>
</dbReference>
<protein>
    <recommendedName>
        <fullName evidence="5">CDP-diacylglycerol--serine O-phosphatidyltransferase</fullName>
        <ecNumber evidence="4">2.7.8.8</ecNumber>
    </recommendedName>
    <alternativeName>
        <fullName evidence="14">Phosphatidylserine synthase</fullName>
    </alternativeName>
</protein>
<evidence type="ECO:0000313" key="18">
    <source>
        <dbReference type="Proteomes" id="UP000254841"/>
    </source>
</evidence>
<organism evidence="17 18">
    <name type="scientific">Helicobacter canis</name>
    <dbReference type="NCBI Taxonomy" id="29419"/>
    <lineage>
        <taxon>Bacteria</taxon>
        <taxon>Pseudomonadati</taxon>
        <taxon>Campylobacterota</taxon>
        <taxon>Epsilonproteobacteria</taxon>
        <taxon>Campylobacterales</taxon>
        <taxon>Helicobacteraceae</taxon>
        <taxon>Helicobacter</taxon>
    </lineage>
</organism>
<dbReference type="InterPro" id="IPR043130">
    <property type="entry name" value="CDP-OH_PTrfase_TM_dom"/>
</dbReference>
<feature type="transmembrane region" description="Helical" evidence="16">
    <location>
        <begin position="7"/>
        <end position="26"/>
    </location>
</feature>
<dbReference type="EMBL" id="UGHV01000001">
    <property type="protein sequence ID" value="STO97040.1"/>
    <property type="molecule type" value="Genomic_DNA"/>
</dbReference>
<keyword evidence="10" id="KW-0443">Lipid metabolism</keyword>
<gene>
    <name evidence="17" type="primary">pssA</name>
    <name evidence="17" type="ORF">NCTC12410_00859</name>
</gene>
<comment type="catalytic activity">
    <reaction evidence="1">
        <text>a CDP-1,2-diacyl-sn-glycerol + L-serine = a 1,2-diacyl-sn-glycero-3-phospho-L-serine + CMP + H(+)</text>
        <dbReference type="Rhea" id="RHEA:16913"/>
        <dbReference type="ChEBI" id="CHEBI:15378"/>
        <dbReference type="ChEBI" id="CHEBI:33384"/>
        <dbReference type="ChEBI" id="CHEBI:57262"/>
        <dbReference type="ChEBI" id="CHEBI:58332"/>
        <dbReference type="ChEBI" id="CHEBI:60377"/>
        <dbReference type="EC" id="2.7.8.8"/>
    </reaction>
</comment>
<dbReference type="RefSeq" id="WP_115011315.1">
    <property type="nucleotide sequence ID" value="NZ_UGHV01000001.1"/>
</dbReference>
<evidence type="ECO:0000256" key="13">
    <source>
        <dbReference type="ARBA" id="ARBA00023264"/>
    </source>
</evidence>
<dbReference type="Proteomes" id="UP000254841">
    <property type="component" value="Unassembled WGS sequence"/>
</dbReference>
<keyword evidence="13" id="KW-1208">Phospholipid metabolism</keyword>
<evidence type="ECO:0000256" key="14">
    <source>
        <dbReference type="ARBA" id="ARBA00032361"/>
    </source>
</evidence>
<keyword evidence="12" id="KW-0594">Phospholipid biosynthesis</keyword>
<dbReference type="GO" id="GO:0008654">
    <property type="term" value="P:phospholipid biosynthetic process"/>
    <property type="evidence" value="ECO:0007669"/>
    <property type="project" value="UniProtKB-KW"/>
</dbReference>
<keyword evidence="9 16" id="KW-1133">Transmembrane helix</keyword>